<organism evidence="15 16">
    <name type="scientific">Habropoda laboriosa</name>
    <dbReference type="NCBI Taxonomy" id="597456"/>
    <lineage>
        <taxon>Eukaryota</taxon>
        <taxon>Metazoa</taxon>
        <taxon>Ecdysozoa</taxon>
        <taxon>Arthropoda</taxon>
        <taxon>Hexapoda</taxon>
        <taxon>Insecta</taxon>
        <taxon>Pterygota</taxon>
        <taxon>Neoptera</taxon>
        <taxon>Endopterygota</taxon>
        <taxon>Hymenoptera</taxon>
        <taxon>Apocrita</taxon>
        <taxon>Aculeata</taxon>
        <taxon>Apoidea</taxon>
        <taxon>Anthophila</taxon>
        <taxon>Apidae</taxon>
        <taxon>Habropoda</taxon>
    </lineage>
</organism>
<keyword evidence="8" id="KW-0256">Endoplasmic reticulum</keyword>
<evidence type="ECO:0000256" key="5">
    <source>
        <dbReference type="ARBA" id="ARBA00010617"/>
    </source>
</evidence>
<protein>
    <submittedName>
        <fullName evidence="15">Putative cytochrome P450 304a1</fullName>
    </submittedName>
</protein>
<keyword evidence="7 14" id="KW-0479">Metal-binding</keyword>
<dbReference type="SUPFAM" id="SSF48371">
    <property type="entry name" value="ARM repeat"/>
    <property type="match status" value="1"/>
</dbReference>
<dbReference type="PRINTS" id="PR00385">
    <property type="entry name" value="P450"/>
</dbReference>
<evidence type="ECO:0000256" key="14">
    <source>
        <dbReference type="PIRSR" id="PIRSR602401-1"/>
    </source>
</evidence>
<dbReference type="InterPro" id="IPR036396">
    <property type="entry name" value="Cyt_P450_sf"/>
</dbReference>
<keyword evidence="10" id="KW-0560">Oxidoreductase</keyword>
<evidence type="ECO:0000313" key="15">
    <source>
        <dbReference type="EMBL" id="KOC70319.1"/>
    </source>
</evidence>
<keyword evidence="11 14" id="KW-0408">Iron</keyword>
<dbReference type="GO" id="GO:0008395">
    <property type="term" value="F:steroid hydroxylase activity"/>
    <property type="evidence" value="ECO:0007669"/>
    <property type="project" value="TreeGrafter"/>
</dbReference>
<keyword evidence="9" id="KW-0492">Microsome</keyword>
<dbReference type="Gene3D" id="1.10.630.10">
    <property type="entry name" value="Cytochrome P450"/>
    <property type="match status" value="1"/>
</dbReference>
<dbReference type="EMBL" id="KQ414590">
    <property type="protein sequence ID" value="KOC70319.1"/>
    <property type="molecule type" value="Genomic_DNA"/>
</dbReference>
<dbReference type="InterPro" id="IPR017972">
    <property type="entry name" value="Cyt_P450_CS"/>
</dbReference>
<dbReference type="InterPro" id="IPR050182">
    <property type="entry name" value="Cytochrome_P450_fam2"/>
</dbReference>
<comment type="cofactor">
    <cofactor evidence="1 14">
        <name>heme</name>
        <dbReference type="ChEBI" id="CHEBI:30413"/>
    </cofactor>
</comment>
<evidence type="ECO:0000256" key="7">
    <source>
        <dbReference type="ARBA" id="ARBA00022723"/>
    </source>
</evidence>
<dbReference type="Proteomes" id="UP000053825">
    <property type="component" value="Unassembled WGS sequence"/>
</dbReference>
<evidence type="ECO:0000313" key="16">
    <source>
        <dbReference type="Proteomes" id="UP000053825"/>
    </source>
</evidence>
<evidence type="ECO:0000256" key="13">
    <source>
        <dbReference type="ARBA" id="ARBA00023136"/>
    </source>
</evidence>
<proteinExistence type="inferred from homology"/>
<keyword evidence="6 14" id="KW-0349">Heme</keyword>
<dbReference type="PRINTS" id="PR00463">
    <property type="entry name" value="EP450I"/>
</dbReference>
<dbReference type="GO" id="GO:0005789">
    <property type="term" value="C:endoplasmic reticulum membrane"/>
    <property type="evidence" value="ECO:0007669"/>
    <property type="project" value="UniProtKB-SubCell"/>
</dbReference>
<dbReference type="Pfam" id="PF00067">
    <property type="entry name" value="p450"/>
    <property type="match status" value="1"/>
</dbReference>
<dbReference type="PANTHER" id="PTHR24300">
    <property type="entry name" value="CYTOCHROME P450 508A4-RELATED"/>
    <property type="match status" value="1"/>
</dbReference>
<dbReference type="InterPro" id="IPR001128">
    <property type="entry name" value="Cyt_P450"/>
</dbReference>
<keyword evidence="12" id="KW-0503">Monooxygenase</keyword>
<feature type="binding site" description="axial binding residue" evidence="14">
    <location>
        <position position="845"/>
    </location>
    <ligand>
        <name>heme</name>
        <dbReference type="ChEBI" id="CHEBI:30413"/>
    </ligand>
    <ligandPart>
        <name>Fe</name>
        <dbReference type="ChEBI" id="CHEBI:18248"/>
    </ligandPart>
</feature>
<evidence type="ECO:0000256" key="1">
    <source>
        <dbReference type="ARBA" id="ARBA00001971"/>
    </source>
</evidence>
<sequence length="900" mass="104546">MNNLLKKLETLKISGDFSDDGLWAACIDLVQKSYVPEKTVAANRPCEERDFREYRQIIDRNLRNIRSMLQHVFHSRNEGNVQIYLNTPAVKTFTINLLVLIGEHHEKNVWNTAESVSISKELINEILELHRSESILQLLMEQDNFITVLLTLRPKLLKNTWKAYPAAVACYKWILYQIEKPGLYNYIGDVLPTALIIVDDFVPENVVIGLECLHQIIQHSHMKKGLIETGYAKVIFQVLEGLTLQREAKYVILVYLCITSLLATMEHWDSASNMFEWTKRDDVLLTLLVNMEFEQNVELRRAYMLSLPQLLTNIGCAKWCERLTRILCEYCEHHTDVRTLKATLETAKTFLLMFHLRVAAHCVPLYSAFLKLHFDLAKTPVFDKKIMQNLEDCICLLYKLSPKIGCAVINDDRMQSVIKHSLQVVCLGIPRLPIVGSYWHLLWHDYKYPYNAVQYYVNKLQSKVVTCYFGSFMAIIANDYKNIREVLSREDFDGRPTEIDVFQARSFGKKLGIFFNEGSFWQEQRRFTLRHMRDFGFGRRHEKYETDMMEEVSILIKMLKEGPINDKEKTFLKNGSALFPDILYPYAANSIWDIVFGEIFDRSEHDKLRYFCESAMSFQRAADTTGGAIVSLWYLKYFGNMFGYQDIVKSNYRMVDFIKERVENRKYLDNEDRGLIDRYLKQIQEKSNVKSTFSDEQLLITLVDFMFPALSAMPSALVHAMKLVMHNPEVLKNIQEEIDRVVGSGRLVTWEDRTSLPYTEATIREALRFETITPFGVFHKTLNDTTLSGFDIPKNTLIVTNLTALNTDPEFWGDPENFRPERFLKEDGQLGKDFTFVFGLGHRVCAGETFARYNMFGVFAALMQNFNFSFVKGEPTSLQDKLPGLITTPKETWIKVEQRT</sequence>
<evidence type="ECO:0000256" key="4">
    <source>
        <dbReference type="ARBA" id="ARBA00004406"/>
    </source>
</evidence>
<keyword evidence="13" id="KW-0472">Membrane</keyword>
<dbReference type="OrthoDB" id="6417021at2759"/>
<dbReference type="PANTHER" id="PTHR24300:SF376">
    <property type="entry name" value="CYTOCHROME P450 15A1"/>
    <property type="match status" value="1"/>
</dbReference>
<accession>A0A0L7RHM4</accession>
<reference evidence="15 16" key="1">
    <citation type="submission" date="2015-07" db="EMBL/GenBank/DDBJ databases">
        <title>The genome of Habropoda laboriosa.</title>
        <authorList>
            <person name="Pan H."/>
            <person name="Kapheim K."/>
        </authorList>
    </citation>
    <scope>NUCLEOTIDE SEQUENCE [LARGE SCALE GENOMIC DNA]</scope>
    <source>
        <strain evidence="15">0110345459</strain>
    </source>
</reference>
<dbReference type="STRING" id="597456.A0A0L7RHM4"/>
<gene>
    <name evidence="15" type="ORF">WH47_02822</name>
</gene>
<evidence type="ECO:0000256" key="10">
    <source>
        <dbReference type="ARBA" id="ARBA00023002"/>
    </source>
</evidence>
<evidence type="ECO:0000256" key="11">
    <source>
        <dbReference type="ARBA" id="ARBA00023004"/>
    </source>
</evidence>
<evidence type="ECO:0000256" key="3">
    <source>
        <dbReference type="ARBA" id="ARBA00004174"/>
    </source>
</evidence>
<dbReference type="FunFam" id="1.10.630.10:FF:000238">
    <property type="entry name" value="Cytochrome P450 2A6"/>
    <property type="match status" value="1"/>
</dbReference>
<comment type="similarity">
    <text evidence="5">Belongs to the cytochrome P450 family.</text>
</comment>
<dbReference type="AlphaFoldDB" id="A0A0L7RHM4"/>
<comment type="function">
    <text evidence="2">May be involved in the metabolism of insect hormones and in the breakdown of synthetic insecticides.</text>
</comment>
<keyword evidence="16" id="KW-1185">Reference proteome</keyword>
<name>A0A0L7RHM4_9HYME</name>
<evidence type="ECO:0000256" key="6">
    <source>
        <dbReference type="ARBA" id="ARBA00022617"/>
    </source>
</evidence>
<evidence type="ECO:0000256" key="12">
    <source>
        <dbReference type="ARBA" id="ARBA00023033"/>
    </source>
</evidence>
<dbReference type="GO" id="GO:0006805">
    <property type="term" value="P:xenobiotic metabolic process"/>
    <property type="evidence" value="ECO:0007669"/>
    <property type="project" value="TreeGrafter"/>
</dbReference>
<evidence type="ECO:0000256" key="2">
    <source>
        <dbReference type="ARBA" id="ARBA00003690"/>
    </source>
</evidence>
<dbReference type="GO" id="GO:0005506">
    <property type="term" value="F:iron ion binding"/>
    <property type="evidence" value="ECO:0007669"/>
    <property type="project" value="InterPro"/>
</dbReference>
<dbReference type="GO" id="GO:0016712">
    <property type="term" value="F:oxidoreductase activity, acting on paired donors, with incorporation or reduction of molecular oxygen, reduced flavin or flavoprotein as one donor, and incorporation of one atom of oxygen"/>
    <property type="evidence" value="ECO:0007669"/>
    <property type="project" value="TreeGrafter"/>
</dbReference>
<dbReference type="PROSITE" id="PS00086">
    <property type="entry name" value="CYTOCHROME_P450"/>
    <property type="match status" value="1"/>
</dbReference>
<evidence type="ECO:0000256" key="9">
    <source>
        <dbReference type="ARBA" id="ARBA00022848"/>
    </source>
</evidence>
<dbReference type="InterPro" id="IPR002401">
    <property type="entry name" value="Cyt_P450_E_grp-I"/>
</dbReference>
<dbReference type="GO" id="GO:0006082">
    <property type="term" value="P:organic acid metabolic process"/>
    <property type="evidence" value="ECO:0007669"/>
    <property type="project" value="TreeGrafter"/>
</dbReference>
<evidence type="ECO:0000256" key="8">
    <source>
        <dbReference type="ARBA" id="ARBA00022824"/>
    </source>
</evidence>
<comment type="subcellular location">
    <subcellularLocation>
        <location evidence="4">Endoplasmic reticulum membrane</location>
        <topology evidence="4">Peripheral membrane protein</topology>
    </subcellularLocation>
    <subcellularLocation>
        <location evidence="3">Microsome membrane</location>
        <topology evidence="3">Peripheral membrane protein</topology>
    </subcellularLocation>
</comment>
<dbReference type="SUPFAM" id="SSF48264">
    <property type="entry name" value="Cytochrome P450"/>
    <property type="match status" value="1"/>
</dbReference>
<dbReference type="GO" id="GO:0020037">
    <property type="term" value="F:heme binding"/>
    <property type="evidence" value="ECO:0007669"/>
    <property type="project" value="InterPro"/>
</dbReference>
<dbReference type="InterPro" id="IPR016024">
    <property type="entry name" value="ARM-type_fold"/>
</dbReference>